<evidence type="ECO:0000259" key="4">
    <source>
        <dbReference type="SMART" id="SM00822"/>
    </source>
</evidence>
<dbReference type="SUPFAM" id="SSF51735">
    <property type="entry name" value="NAD(P)-binding Rossmann-fold domains"/>
    <property type="match status" value="1"/>
</dbReference>
<dbReference type="GO" id="GO:0016491">
    <property type="term" value="F:oxidoreductase activity"/>
    <property type="evidence" value="ECO:0007669"/>
    <property type="project" value="UniProtKB-KW"/>
</dbReference>
<dbReference type="InterPro" id="IPR036291">
    <property type="entry name" value="NAD(P)-bd_dom_sf"/>
</dbReference>
<reference evidence="5 6" key="1">
    <citation type="submission" date="2018-08" db="EMBL/GenBank/DDBJ databases">
        <title>Recombination of ecologically and evolutionarily significant loci maintains genetic cohesion in the Pseudomonas syringae species complex.</title>
        <authorList>
            <person name="Dillon M."/>
            <person name="Thakur S."/>
            <person name="Almeida R.N.D."/>
            <person name="Weir B.S."/>
            <person name="Guttman D.S."/>
        </authorList>
    </citation>
    <scope>NUCLEOTIDE SEQUENCE [LARGE SCALE GENOMIC DNA]</scope>
    <source>
        <strain evidence="5 6">ICMP 19473</strain>
    </source>
</reference>
<dbReference type="InterPro" id="IPR051687">
    <property type="entry name" value="Peroxisomal_Beta-Oxidation"/>
</dbReference>
<name>A0A3M5PGR3_PSEVI</name>
<dbReference type="PANTHER" id="PTHR45024:SF2">
    <property type="entry name" value="SCP2 DOMAIN-CONTAINING PROTEIN"/>
    <property type="match status" value="1"/>
</dbReference>
<dbReference type="PRINTS" id="PR00081">
    <property type="entry name" value="GDHRDH"/>
</dbReference>
<comment type="caution">
    <text evidence="5">The sequence shown here is derived from an EMBL/GenBank/DDBJ whole genome shotgun (WGS) entry which is preliminary data.</text>
</comment>
<comment type="similarity">
    <text evidence="1 3">Belongs to the short-chain dehydrogenases/reductases (SDR) family.</text>
</comment>
<dbReference type="Gene3D" id="1.10.287.4290">
    <property type="match status" value="1"/>
</dbReference>
<dbReference type="PANTHER" id="PTHR45024">
    <property type="entry name" value="DEHYDROGENASES, SHORT CHAIN"/>
    <property type="match status" value="1"/>
</dbReference>
<dbReference type="PRINTS" id="PR00080">
    <property type="entry name" value="SDRFAMILY"/>
</dbReference>
<dbReference type="Proteomes" id="UP000273854">
    <property type="component" value="Unassembled WGS sequence"/>
</dbReference>
<dbReference type="InterPro" id="IPR057326">
    <property type="entry name" value="KR_dom"/>
</dbReference>
<feature type="domain" description="Ketoreductase" evidence="4">
    <location>
        <begin position="38"/>
        <end position="226"/>
    </location>
</feature>
<evidence type="ECO:0000256" key="2">
    <source>
        <dbReference type="ARBA" id="ARBA00023002"/>
    </source>
</evidence>
<accession>A0A3M5PGR3</accession>
<organism evidence="5 6">
    <name type="scientific">Pseudomonas viridiflava</name>
    <name type="common">Phytomonas viridiflava</name>
    <dbReference type="NCBI Taxonomy" id="33069"/>
    <lineage>
        <taxon>Bacteria</taxon>
        <taxon>Pseudomonadati</taxon>
        <taxon>Pseudomonadota</taxon>
        <taxon>Gammaproteobacteria</taxon>
        <taxon>Pseudomonadales</taxon>
        <taxon>Pseudomonadaceae</taxon>
        <taxon>Pseudomonas</taxon>
    </lineage>
</organism>
<evidence type="ECO:0000256" key="1">
    <source>
        <dbReference type="ARBA" id="ARBA00006484"/>
    </source>
</evidence>
<evidence type="ECO:0000313" key="5">
    <source>
        <dbReference type="EMBL" id="RMT83263.1"/>
    </source>
</evidence>
<dbReference type="Gene3D" id="3.40.50.720">
    <property type="entry name" value="NAD(P)-binding Rossmann-like Domain"/>
    <property type="match status" value="1"/>
</dbReference>
<keyword evidence="2" id="KW-0560">Oxidoreductase</keyword>
<evidence type="ECO:0000256" key="3">
    <source>
        <dbReference type="RuleBase" id="RU000363"/>
    </source>
</evidence>
<sequence length="331" mass="35519">MQQRPVDCDRPARGRHLGYYVTLTVEPAMSESVRFEDKVVIVTGAGGGLGRAHALLFAKHGARVVVNDLGGSAHGEGANASAADRVVQEIRDAGGTAVANHDSVTDGGHIVQNALDAFGRIDVVVNNAGILRDKSFAKMEDADWDLVYRVHVEGAYKVTHAAWPHLREQNFGRVIFTSSTSGIYGNFGQSNYAMAKLGLYGLTRTLALEGRKNGIFVNAIAPTGGTRMTEGLIPANVFELLKPELVSPLVVYLGSDQCQDSGSLFEVGGGWIGKVRWERSLGASFDPHAGFSPEDVAAHWQSISDFDGAAHPADNIEALKEMMANVQKYVK</sequence>
<evidence type="ECO:0000313" key="6">
    <source>
        <dbReference type="Proteomes" id="UP000273854"/>
    </source>
</evidence>
<proteinExistence type="inferred from homology"/>
<dbReference type="Pfam" id="PF00106">
    <property type="entry name" value="adh_short"/>
    <property type="match status" value="1"/>
</dbReference>
<dbReference type="EMBL" id="RBTP01000015">
    <property type="protein sequence ID" value="RMT83263.1"/>
    <property type="molecule type" value="Genomic_DNA"/>
</dbReference>
<dbReference type="InterPro" id="IPR020904">
    <property type="entry name" value="Sc_DH/Rdtase_CS"/>
</dbReference>
<dbReference type="PROSITE" id="PS00061">
    <property type="entry name" value="ADH_SHORT"/>
    <property type="match status" value="1"/>
</dbReference>
<protein>
    <submittedName>
        <fullName evidence="5">Short chain dehydrogenase/reductase family oxidoreductase</fullName>
    </submittedName>
</protein>
<dbReference type="SMART" id="SM00822">
    <property type="entry name" value="PKS_KR"/>
    <property type="match status" value="1"/>
</dbReference>
<dbReference type="AlphaFoldDB" id="A0A3M5PGR3"/>
<gene>
    <name evidence="5" type="ORF">ALP40_04412</name>
</gene>
<dbReference type="CDD" id="cd05353">
    <property type="entry name" value="hydroxyacyl-CoA-like_DH_SDR_c-like"/>
    <property type="match status" value="1"/>
</dbReference>
<dbReference type="InterPro" id="IPR002347">
    <property type="entry name" value="SDR_fam"/>
</dbReference>